<protein>
    <submittedName>
        <fullName evidence="4">NAD(P)/FAD-dependent oxidoreductase</fullName>
        <ecNumber evidence="4">1.-.-.-</ecNumber>
    </submittedName>
</protein>
<dbReference type="RefSeq" id="WP_397214213.1">
    <property type="nucleotide sequence ID" value="NZ_JBGFSN010000004.1"/>
</dbReference>
<comment type="caution">
    <text evidence="4">The sequence shown here is derived from an EMBL/GenBank/DDBJ whole genome shotgun (WGS) entry which is preliminary data.</text>
</comment>
<dbReference type="Proteomes" id="UP001611251">
    <property type="component" value="Unassembled WGS sequence"/>
</dbReference>
<dbReference type="Gene3D" id="3.50.50.60">
    <property type="entry name" value="FAD/NAD(P)-binding domain"/>
    <property type="match status" value="1"/>
</dbReference>
<keyword evidence="5" id="KW-1185">Reference proteome</keyword>
<proteinExistence type="inferred from homology"/>
<feature type="domain" description="FAD dependent oxidoreductase" evidence="3">
    <location>
        <begin position="19"/>
        <end position="413"/>
    </location>
</feature>
<dbReference type="Pfam" id="PF01266">
    <property type="entry name" value="DAO"/>
    <property type="match status" value="1"/>
</dbReference>
<evidence type="ECO:0000259" key="3">
    <source>
        <dbReference type="Pfam" id="PF01266"/>
    </source>
</evidence>
<accession>A0ABW7PWR5</accession>
<evidence type="ECO:0000256" key="2">
    <source>
        <dbReference type="ARBA" id="ARBA00023002"/>
    </source>
</evidence>
<dbReference type="EC" id="1.-.-.-" evidence="4"/>
<dbReference type="SUPFAM" id="SSF51905">
    <property type="entry name" value="FAD/NAD(P)-binding domain"/>
    <property type="match status" value="1"/>
</dbReference>
<dbReference type="GO" id="GO:0016491">
    <property type="term" value="F:oxidoreductase activity"/>
    <property type="evidence" value="ECO:0007669"/>
    <property type="project" value="UniProtKB-KW"/>
</dbReference>
<evidence type="ECO:0000313" key="5">
    <source>
        <dbReference type="Proteomes" id="UP001611251"/>
    </source>
</evidence>
<dbReference type="Gene3D" id="3.30.9.10">
    <property type="entry name" value="D-Amino Acid Oxidase, subunit A, domain 2"/>
    <property type="match status" value="1"/>
</dbReference>
<reference evidence="4 5" key="1">
    <citation type="submission" date="2024-08" db="EMBL/GenBank/DDBJ databases">
        <title>Pantoea ronii - a newly identified human opportunistic pathogen.</title>
        <authorList>
            <person name="Keidar-Friedman D."/>
            <person name="Sorek N."/>
            <person name="Leshin-Carmel D."/>
            <person name="Tsur A."/>
            <person name="Amsalem M."/>
            <person name="Tolkach D."/>
            <person name="Brosh-Nissimov T."/>
        </authorList>
    </citation>
    <scope>NUCLEOTIDE SEQUENCE [LARGE SCALE GENOMIC DNA]</scope>
    <source>
        <strain evidence="4 5">AA23256</strain>
    </source>
</reference>
<evidence type="ECO:0000256" key="1">
    <source>
        <dbReference type="ARBA" id="ARBA00009410"/>
    </source>
</evidence>
<name>A0ABW7PWR5_9GAMM</name>
<gene>
    <name evidence="4" type="ORF">ABU178_09625</name>
</gene>
<keyword evidence="2 4" id="KW-0560">Oxidoreductase</keyword>
<comment type="similarity">
    <text evidence="1">Belongs to the DadA oxidoreductase family.</text>
</comment>
<dbReference type="PANTHER" id="PTHR13847">
    <property type="entry name" value="SARCOSINE DEHYDROGENASE-RELATED"/>
    <property type="match status" value="1"/>
</dbReference>
<organism evidence="4 5">
    <name type="scientific">Pantoea osteomyelitidis</name>
    <dbReference type="NCBI Taxonomy" id="3230026"/>
    <lineage>
        <taxon>Bacteria</taxon>
        <taxon>Pseudomonadati</taxon>
        <taxon>Pseudomonadota</taxon>
        <taxon>Gammaproteobacteria</taxon>
        <taxon>Enterobacterales</taxon>
        <taxon>Erwiniaceae</taxon>
        <taxon>Pantoea</taxon>
    </lineage>
</organism>
<dbReference type="InterPro" id="IPR036188">
    <property type="entry name" value="FAD/NAD-bd_sf"/>
</dbReference>
<dbReference type="EMBL" id="JBGFSN010000004">
    <property type="protein sequence ID" value="MFH8134424.1"/>
    <property type="molecule type" value="Genomic_DNA"/>
</dbReference>
<evidence type="ECO:0000313" key="4">
    <source>
        <dbReference type="EMBL" id="MFH8134424.1"/>
    </source>
</evidence>
<sequence length="443" mass="48081">MRVKINAVANSPVFPEAVDVIVIGGGIVGTSITYEMAKRGISVALFEKGVIGGEQSSRNWGWVRQQNRDLFELPLAMYSLQRWEELGSEIGIDLGFRRTGILYGTTQETDLARWEKWGKQAQAVGFHSQLLSAKEARERIGGSTSPWIGGVWSPTDGKAEPSLAAPALATGAQNLGANIQQQCAVRGLEISAGRVAGVWTERGLVKAGTVICCGGAWSTRFCQRHGVELPSANILGTAFKTTVAPEVVKGCLSTPNLALRRRLDGGYTVSMPGRGRLDLAPQNLRYAAKFYPMYRSKLAKKLKFRLNGSFFSGPEASGSWAFDGVSPFEKIRVLDPAPDAQILREAIAEIERELPELRGIAVDHAWAGWIDTTPDLVPVIDKVEKLPGFVIASGFSGHGFGIGPGAGKLVTQMVMNEQPYTDFAPYRLSRFQDGSAIRQPQMM</sequence>
<dbReference type="PANTHER" id="PTHR13847:SF280">
    <property type="entry name" value="D-AMINO ACID DEHYDROGENASE"/>
    <property type="match status" value="1"/>
</dbReference>
<dbReference type="InterPro" id="IPR006076">
    <property type="entry name" value="FAD-dep_OxRdtase"/>
</dbReference>